<keyword evidence="3" id="KW-1185">Reference proteome</keyword>
<sequence>NREEERTPPLPHGAAPAPIPVSTRWSSTNFGFGTIAVAGGRLRRRNRESLRDRKGSCRCLDGGSLIVLLIVFDHQGSRKLRRRQSVHPHIKAGSARRSRSSITDPLQLFRSSCKATV</sequence>
<feature type="compositionally biased region" description="Basic residues" evidence="1">
    <location>
        <begin position="81"/>
        <end position="99"/>
    </location>
</feature>
<feature type="region of interest" description="Disordered" evidence="1">
    <location>
        <begin position="81"/>
        <end position="102"/>
    </location>
</feature>
<dbReference type="EMBL" id="JASCZI010253530">
    <property type="protein sequence ID" value="MED6215586.1"/>
    <property type="molecule type" value="Genomic_DNA"/>
</dbReference>
<name>A0ABU6Z0T0_9FABA</name>
<comment type="caution">
    <text evidence="2">The sequence shown here is derived from an EMBL/GenBank/DDBJ whole genome shotgun (WGS) entry which is preliminary data.</text>
</comment>
<protein>
    <submittedName>
        <fullName evidence="2">Uncharacterized protein</fullName>
    </submittedName>
</protein>
<gene>
    <name evidence="2" type="ORF">PIB30_115138</name>
</gene>
<feature type="non-terminal residue" evidence="2">
    <location>
        <position position="1"/>
    </location>
</feature>
<proteinExistence type="predicted"/>
<feature type="region of interest" description="Disordered" evidence="1">
    <location>
        <begin position="1"/>
        <end position="21"/>
    </location>
</feature>
<reference evidence="2 3" key="1">
    <citation type="journal article" date="2023" name="Plants (Basel)">
        <title>Bridging the Gap: Combining Genomics and Transcriptomics Approaches to Understand Stylosanthes scabra, an Orphan Legume from the Brazilian Caatinga.</title>
        <authorList>
            <person name="Ferreira-Neto J.R.C."/>
            <person name="da Silva M.D."/>
            <person name="Binneck E."/>
            <person name="de Melo N.F."/>
            <person name="da Silva R.H."/>
            <person name="de Melo A.L.T.M."/>
            <person name="Pandolfi V."/>
            <person name="Bustamante F.O."/>
            <person name="Brasileiro-Vidal A.C."/>
            <person name="Benko-Iseppon A.M."/>
        </authorList>
    </citation>
    <scope>NUCLEOTIDE SEQUENCE [LARGE SCALE GENOMIC DNA]</scope>
    <source>
        <tissue evidence="2">Leaves</tissue>
    </source>
</reference>
<organism evidence="2 3">
    <name type="scientific">Stylosanthes scabra</name>
    <dbReference type="NCBI Taxonomy" id="79078"/>
    <lineage>
        <taxon>Eukaryota</taxon>
        <taxon>Viridiplantae</taxon>
        <taxon>Streptophyta</taxon>
        <taxon>Embryophyta</taxon>
        <taxon>Tracheophyta</taxon>
        <taxon>Spermatophyta</taxon>
        <taxon>Magnoliopsida</taxon>
        <taxon>eudicotyledons</taxon>
        <taxon>Gunneridae</taxon>
        <taxon>Pentapetalae</taxon>
        <taxon>rosids</taxon>
        <taxon>fabids</taxon>
        <taxon>Fabales</taxon>
        <taxon>Fabaceae</taxon>
        <taxon>Papilionoideae</taxon>
        <taxon>50 kb inversion clade</taxon>
        <taxon>dalbergioids sensu lato</taxon>
        <taxon>Dalbergieae</taxon>
        <taxon>Pterocarpus clade</taxon>
        <taxon>Stylosanthes</taxon>
    </lineage>
</organism>
<dbReference type="Proteomes" id="UP001341840">
    <property type="component" value="Unassembled WGS sequence"/>
</dbReference>
<evidence type="ECO:0000256" key="1">
    <source>
        <dbReference type="SAM" id="MobiDB-lite"/>
    </source>
</evidence>
<accession>A0ABU6Z0T0</accession>
<evidence type="ECO:0000313" key="3">
    <source>
        <dbReference type="Proteomes" id="UP001341840"/>
    </source>
</evidence>
<evidence type="ECO:0000313" key="2">
    <source>
        <dbReference type="EMBL" id="MED6215586.1"/>
    </source>
</evidence>